<reference evidence="2 3" key="1">
    <citation type="submission" date="2016-10" db="EMBL/GenBank/DDBJ databases">
        <title>Complete Genome Sequence of the Nonylphenol-Degrading Bacterium Sphingobium cloacae JCM 10874T.</title>
        <authorList>
            <person name="Ootsuka M."/>
            <person name="Nishizawa T."/>
            <person name="Ohta H."/>
        </authorList>
    </citation>
    <scope>NUCLEOTIDE SEQUENCE [LARGE SCALE GENOMIC DNA]</scope>
    <source>
        <strain evidence="2 3">JCM 10874</strain>
    </source>
</reference>
<keyword evidence="3" id="KW-1185">Reference proteome</keyword>
<dbReference type="EMBL" id="AP017655">
    <property type="protein sequence ID" value="BAV64787.1"/>
    <property type="molecule type" value="Genomic_DNA"/>
</dbReference>
<dbReference type="KEGG" id="sclo:SCLO_1017470"/>
<name>A0A1E1F2N0_9SPHN</name>
<evidence type="ECO:0000313" key="3">
    <source>
        <dbReference type="Proteomes" id="UP000218272"/>
    </source>
</evidence>
<dbReference type="Proteomes" id="UP000218272">
    <property type="component" value="Chromosome SCLO_1"/>
</dbReference>
<sequence>MKNTDALMAALREALEEVLAWRDAVPSDLPLPTMPGFNRDAVDELLALSTPHPTETRLREALERSKEGWENVLEFRLIADQHRDTARALADEASAALSTLPAQPVQPEAGEKVCPGDGNILSEDGVCGWCGNAPEAYEAAPQPSGGDVREAAAKIADEHSKQRYADGDPEGAGAMEDLAAAIRAMPLPQRSSQGGETL</sequence>
<feature type="region of interest" description="Disordered" evidence="1">
    <location>
        <begin position="156"/>
        <end position="176"/>
    </location>
</feature>
<proteinExistence type="predicted"/>
<protein>
    <submittedName>
        <fullName evidence="2">Uncharacterized protein</fullName>
    </submittedName>
</protein>
<dbReference type="AlphaFoldDB" id="A0A1E1F2N0"/>
<gene>
    <name evidence="2" type="ORF">SCLO_1017470</name>
</gene>
<evidence type="ECO:0000256" key="1">
    <source>
        <dbReference type="SAM" id="MobiDB-lite"/>
    </source>
</evidence>
<organism evidence="2 3">
    <name type="scientific">Sphingobium cloacae</name>
    <dbReference type="NCBI Taxonomy" id="120107"/>
    <lineage>
        <taxon>Bacteria</taxon>
        <taxon>Pseudomonadati</taxon>
        <taxon>Pseudomonadota</taxon>
        <taxon>Alphaproteobacteria</taxon>
        <taxon>Sphingomonadales</taxon>
        <taxon>Sphingomonadaceae</taxon>
        <taxon>Sphingobium</taxon>
    </lineage>
</organism>
<accession>A0A1E1F2N0</accession>
<feature type="compositionally biased region" description="Basic and acidic residues" evidence="1">
    <location>
        <begin position="156"/>
        <end position="166"/>
    </location>
</feature>
<evidence type="ECO:0000313" key="2">
    <source>
        <dbReference type="EMBL" id="BAV64787.1"/>
    </source>
</evidence>